<feature type="transmembrane region" description="Helical" evidence="9">
    <location>
        <begin position="61"/>
        <end position="82"/>
    </location>
</feature>
<evidence type="ECO:0000313" key="11">
    <source>
        <dbReference type="EMBL" id="AKF28844.1"/>
    </source>
</evidence>
<dbReference type="Gene3D" id="1.20.1250.20">
    <property type="entry name" value="MFS general substrate transporter like domains"/>
    <property type="match status" value="1"/>
</dbReference>
<dbReference type="EMBL" id="CP011309">
    <property type="protein sequence ID" value="AKF28844.1"/>
    <property type="molecule type" value="Genomic_DNA"/>
</dbReference>
<evidence type="ECO:0000259" key="10">
    <source>
        <dbReference type="PROSITE" id="PS50850"/>
    </source>
</evidence>
<dbReference type="PATRIC" id="fig|92706.3.peg.3282"/>
<feature type="transmembrane region" description="Helical" evidence="9">
    <location>
        <begin position="335"/>
        <end position="355"/>
    </location>
</feature>
<dbReference type="PROSITE" id="PS00216">
    <property type="entry name" value="SUGAR_TRANSPORT_1"/>
    <property type="match status" value="1"/>
</dbReference>
<keyword evidence="12" id="KW-1185">Reference proteome</keyword>
<gene>
    <name evidence="11" type="ORF">YH66_15580</name>
</gene>
<dbReference type="InterPro" id="IPR050814">
    <property type="entry name" value="Myo-inositol_Transporter"/>
</dbReference>
<dbReference type="PANTHER" id="PTHR48020">
    <property type="entry name" value="PROTON MYO-INOSITOL COTRANSPORTER"/>
    <property type="match status" value="1"/>
</dbReference>
<feature type="transmembrane region" description="Helical" evidence="9">
    <location>
        <begin position="295"/>
        <end position="323"/>
    </location>
</feature>
<evidence type="ECO:0000256" key="9">
    <source>
        <dbReference type="SAM" id="Phobius"/>
    </source>
</evidence>
<keyword evidence="5 9" id="KW-1133">Transmembrane helix</keyword>
<feature type="region of interest" description="Disordered" evidence="8">
    <location>
        <begin position="1"/>
        <end position="20"/>
    </location>
</feature>
<proteinExistence type="inferred from homology"/>
<evidence type="ECO:0000256" key="3">
    <source>
        <dbReference type="ARBA" id="ARBA00022448"/>
    </source>
</evidence>
<keyword evidence="3 7" id="KW-0813">Transport</keyword>
<dbReference type="SUPFAM" id="SSF103473">
    <property type="entry name" value="MFS general substrate transporter"/>
    <property type="match status" value="1"/>
</dbReference>
<feature type="transmembrane region" description="Helical" evidence="9">
    <location>
        <begin position="168"/>
        <end position="188"/>
    </location>
</feature>
<dbReference type="InterPro" id="IPR036259">
    <property type="entry name" value="MFS_trans_sf"/>
</dbReference>
<feature type="transmembrane region" description="Helical" evidence="9">
    <location>
        <begin position="433"/>
        <end position="453"/>
    </location>
</feature>
<dbReference type="GO" id="GO:0022857">
    <property type="term" value="F:transmembrane transporter activity"/>
    <property type="evidence" value="ECO:0007669"/>
    <property type="project" value="InterPro"/>
</dbReference>
<comment type="subcellular location">
    <subcellularLocation>
        <location evidence="1">Cell membrane</location>
        <topology evidence="1">Multi-pass membrane protein</topology>
    </subcellularLocation>
</comment>
<dbReference type="PRINTS" id="PR00171">
    <property type="entry name" value="SUGRTRNSPORT"/>
</dbReference>
<dbReference type="InterPro" id="IPR005828">
    <property type="entry name" value="MFS_sugar_transport-like"/>
</dbReference>
<evidence type="ECO:0000256" key="2">
    <source>
        <dbReference type="ARBA" id="ARBA00010992"/>
    </source>
</evidence>
<feature type="transmembrane region" description="Helical" evidence="9">
    <location>
        <begin position="25"/>
        <end position="41"/>
    </location>
</feature>
<dbReference type="PROSITE" id="PS50850">
    <property type="entry name" value="MFS"/>
    <property type="match status" value="1"/>
</dbReference>
<evidence type="ECO:0000256" key="1">
    <source>
        <dbReference type="ARBA" id="ARBA00004651"/>
    </source>
</evidence>
<feature type="transmembrane region" description="Helical" evidence="9">
    <location>
        <begin position="459"/>
        <end position="480"/>
    </location>
</feature>
<feature type="transmembrane region" description="Helical" evidence="9">
    <location>
        <begin position="94"/>
        <end position="113"/>
    </location>
</feature>
<accession>A0A0F6SS00</accession>
<feature type="transmembrane region" description="Helical" evidence="9">
    <location>
        <begin position="394"/>
        <end position="421"/>
    </location>
</feature>
<reference evidence="11 12" key="1">
    <citation type="submission" date="2015-04" db="EMBL/GenBank/DDBJ databases">
        <title>Complete Genome Sequence of Brevibacterium flavum ATCC 15168.</title>
        <authorList>
            <person name="Ahn J."/>
            <person name="Park G."/>
            <person name="Jeon W."/>
            <person name="Jang Y."/>
            <person name="Jang M."/>
            <person name="Lee H."/>
            <person name="Lee H."/>
        </authorList>
    </citation>
    <scope>NUCLEOTIDE SEQUENCE [LARGE SCALE GENOMIC DNA]</scope>
    <source>
        <strain evidence="11 12">ATCC 15168</strain>
    </source>
</reference>
<sequence>MTDIKATSSTSATTAPTAGRPARRLGQISLVACLGGLLFGYDTGVANGAEGHMAQELGLNVLQLGVVISSLVFAAAFGALFAGRISDEIGRRKAIITLSVLFFLGSILVVFSPAGELGQFYGPGFAALVTGRIMLGLAVGGASTVVPVYLAELAPLEIRGSLTGRNELAIVTGQLLAFVINALIAVTLHGVIDGIWRIMFAVCALPAVALFLGMLRMPESPRWLVNQGRYDDARRVMETVRTPERAKAEMDEIIAVHSENNAALPGVKQSSGQASGQVSSKHTHMSIGEVLSNKWLVRLLIAGIGVAVAQQLTGINAIMYYGTRVLEESGMSAEMAVVANIAFGAVAVIGGLIALRNMDRLDRRTTFIIGLSLTTTFHLLIAAAGTLLPEGNSIRPFAIMILVVGFVLSMQTFLNVAVWVWLAEIFPVRMKGIGTGISVFCGWGINGVLALFFPALVSGVGITFSFLIFAVVGVIALAFVTKFVPETRGRSLEELDHAAFTGQIFKKA</sequence>
<keyword evidence="4 9" id="KW-0812">Transmembrane</keyword>
<name>A0A0F6SS00_9CORY</name>
<protein>
    <submittedName>
        <fullName evidence="11">Major facilitator transporter</fullName>
    </submittedName>
</protein>
<evidence type="ECO:0000256" key="8">
    <source>
        <dbReference type="SAM" id="MobiDB-lite"/>
    </source>
</evidence>
<evidence type="ECO:0000256" key="7">
    <source>
        <dbReference type="RuleBase" id="RU003346"/>
    </source>
</evidence>
<keyword evidence="6 9" id="KW-0472">Membrane</keyword>
<dbReference type="PANTHER" id="PTHR48020:SF12">
    <property type="entry name" value="PROTON MYO-INOSITOL COTRANSPORTER"/>
    <property type="match status" value="1"/>
</dbReference>
<evidence type="ECO:0000256" key="5">
    <source>
        <dbReference type="ARBA" id="ARBA00022989"/>
    </source>
</evidence>
<feature type="transmembrane region" description="Helical" evidence="9">
    <location>
        <begin position="194"/>
        <end position="215"/>
    </location>
</feature>
<organism evidence="11 12">
    <name type="scientific">[Brevibacterium] flavum</name>
    <dbReference type="NCBI Taxonomy" id="92706"/>
    <lineage>
        <taxon>Bacteria</taxon>
        <taxon>Bacillati</taxon>
        <taxon>Actinomycetota</taxon>
        <taxon>Actinomycetes</taxon>
        <taxon>Mycobacteriales</taxon>
        <taxon>Corynebacteriaceae</taxon>
        <taxon>Corynebacterium</taxon>
    </lineage>
</organism>
<dbReference type="InterPro" id="IPR005829">
    <property type="entry name" value="Sugar_transporter_CS"/>
</dbReference>
<dbReference type="RefSeq" id="WP_004567980.1">
    <property type="nucleotide sequence ID" value="NZ_CP011309.1"/>
</dbReference>
<dbReference type="Proteomes" id="UP000034037">
    <property type="component" value="Chromosome"/>
</dbReference>
<evidence type="ECO:0000313" key="12">
    <source>
        <dbReference type="Proteomes" id="UP000034037"/>
    </source>
</evidence>
<feature type="transmembrane region" description="Helical" evidence="9">
    <location>
        <begin position="367"/>
        <end position="388"/>
    </location>
</feature>
<dbReference type="AlphaFoldDB" id="A0A0F6SS00"/>
<dbReference type="GO" id="GO:0005886">
    <property type="term" value="C:plasma membrane"/>
    <property type="evidence" value="ECO:0007669"/>
    <property type="project" value="UniProtKB-SubCell"/>
</dbReference>
<dbReference type="HOGENOM" id="CLU_001265_30_5_11"/>
<feature type="transmembrane region" description="Helical" evidence="9">
    <location>
        <begin position="133"/>
        <end position="156"/>
    </location>
</feature>
<dbReference type="Pfam" id="PF00083">
    <property type="entry name" value="Sugar_tr"/>
    <property type="match status" value="1"/>
</dbReference>
<dbReference type="NCBIfam" id="TIGR00879">
    <property type="entry name" value="SP"/>
    <property type="match status" value="1"/>
</dbReference>
<evidence type="ECO:0000256" key="6">
    <source>
        <dbReference type="ARBA" id="ARBA00023136"/>
    </source>
</evidence>
<dbReference type="InterPro" id="IPR003663">
    <property type="entry name" value="Sugar/inositol_transpt"/>
</dbReference>
<evidence type="ECO:0000256" key="4">
    <source>
        <dbReference type="ARBA" id="ARBA00022692"/>
    </source>
</evidence>
<comment type="similarity">
    <text evidence="2 7">Belongs to the major facilitator superfamily. Sugar transporter (TC 2.A.1.1) family.</text>
</comment>
<dbReference type="PROSITE" id="PS00217">
    <property type="entry name" value="SUGAR_TRANSPORT_2"/>
    <property type="match status" value="1"/>
</dbReference>
<feature type="domain" description="Major facilitator superfamily (MFS) profile" evidence="10">
    <location>
        <begin position="28"/>
        <end position="488"/>
    </location>
</feature>
<dbReference type="InterPro" id="IPR020846">
    <property type="entry name" value="MFS_dom"/>
</dbReference>